<dbReference type="InterPro" id="IPR044543">
    <property type="entry name" value="YHJQ-like"/>
</dbReference>
<accession>K9URN0</accession>
<organism evidence="1 2">
    <name type="scientific">Chamaesiphon minutus (strain ATCC 27169 / PCC 6605)</name>
    <dbReference type="NCBI Taxonomy" id="1173020"/>
    <lineage>
        <taxon>Bacteria</taxon>
        <taxon>Bacillati</taxon>
        <taxon>Cyanobacteriota</taxon>
        <taxon>Cyanophyceae</taxon>
        <taxon>Gomontiellales</taxon>
        <taxon>Chamaesiphonaceae</taxon>
        <taxon>Chamaesiphon</taxon>
    </lineage>
</organism>
<dbReference type="PANTHER" id="PTHR37310">
    <property type="entry name" value="CYTOPLASMIC PROTEIN-RELATED"/>
    <property type="match status" value="1"/>
</dbReference>
<dbReference type="eggNOG" id="ENOG5032GIH">
    <property type="taxonomic scope" value="Bacteria"/>
</dbReference>
<dbReference type="InterPro" id="IPR005560">
    <property type="entry name" value="Csp_YhjQ"/>
</dbReference>
<protein>
    <recommendedName>
        <fullName evidence="3">Ferredoxin</fullName>
    </recommendedName>
</protein>
<geneLocation type="plasmid" evidence="1 2">
    <name>pCHA6605.01</name>
</geneLocation>
<dbReference type="EMBL" id="CP003601">
    <property type="protein sequence ID" value="AFY96919.1"/>
    <property type="molecule type" value="Genomic_DNA"/>
</dbReference>
<dbReference type="Gene3D" id="1.20.1270.360">
    <property type="match status" value="1"/>
</dbReference>
<dbReference type="HOGENOM" id="CLU_142273_1_0_3"/>
<dbReference type="PANTHER" id="PTHR37310:SF1">
    <property type="entry name" value="CYTOPLASMIC PROTEIN"/>
    <property type="match status" value="1"/>
</dbReference>
<reference evidence="1 2" key="1">
    <citation type="submission" date="2012-05" db="EMBL/GenBank/DDBJ databases">
        <title>Noncontiguous Finished plasmid 1 of genome of Chamaesiphon sp. PCC 6605.</title>
        <authorList>
            <consortium name="US DOE Joint Genome Institute"/>
            <person name="Gugger M."/>
            <person name="Coursin T."/>
            <person name="Rippka R."/>
            <person name="Tandeau De Marsac N."/>
            <person name="Huntemann M."/>
            <person name="Wei C.-L."/>
            <person name="Han J."/>
            <person name="Detter J.C."/>
            <person name="Han C."/>
            <person name="Tapia R."/>
            <person name="Chen A."/>
            <person name="Kyrpides N."/>
            <person name="Mavromatis K."/>
            <person name="Markowitz V."/>
            <person name="Szeto E."/>
            <person name="Ivanova N."/>
            <person name="Pagani I."/>
            <person name="Pati A."/>
            <person name="Goodwin L."/>
            <person name="Nordberg H.P."/>
            <person name="Cantor M.N."/>
            <person name="Hua S.X."/>
            <person name="Woyke T."/>
            <person name="Kerfeld C.A."/>
        </authorList>
    </citation>
    <scope>NUCLEOTIDE SEQUENCE [LARGE SCALE GENOMIC DNA]</scope>
    <source>
        <strain evidence="2">ATCC 27169 / PCC 6605</strain>
        <plasmid evidence="2">Plasmid pCHA6605.01</plasmid>
    </source>
</reference>
<dbReference type="Pfam" id="PF03860">
    <property type="entry name" value="Csp"/>
    <property type="match status" value="1"/>
</dbReference>
<keyword evidence="1" id="KW-0614">Plasmid</keyword>
<evidence type="ECO:0000313" key="1">
    <source>
        <dbReference type="EMBL" id="AFY96919.1"/>
    </source>
</evidence>
<evidence type="ECO:0008006" key="3">
    <source>
        <dbReference type="Google" id="ProtNLM"/>
    </source>
</evidence>
<keyword evidence="2" id="KW-1185">Reference proteome</keyword>
<sequence>MKSPFQFRFESAFYYSNWMTYMLLNHEKYQSSFDKAMACAVECEHCAEACIGQPEMVKCARMCLDTADSCRMLATFMVRGSYFIAPLAKACAEICETCASECDSHDMDHCQKCAQACRSAAEVYRQIAGVVMADA</sequence>
<dbReference type="CDD" id="cd08026">
    <property type="entry name" value="DUF326"/>
    <property type="match status" value="1"/>
</dbReference>
<evidence type="ECO:0000313" key="2">
    <source>
        <dbReference type="Proteomes" id="UP000010366"/>
    </source>
</evidence>
<gene>
    <name evidence="1" type="ORF">Cha6605_6083</name>
</gene>
<proteinExistence type="predicted"/>
<dbReference type="AlphaFoldDB" id="K9URN0"/>
<name>K9URN0_CHAP6</name>
<dbReference type="KEGG" id="cmp:Cha6605_6083"/>
<dbReference type="Proteomes" id="UP000010366">
    <property type="component" value="Plasmid pCHA6605.01"/>
</dbReference>